<feature type="domain" description="Inward rectifier potassium channel C-terminal" evidence="21">
    <location>
        <begin position="178"/>
        <end position="350"/>
    </location>
</feature>
<evidence type="ECO:0000256" key="10">
    <source>
        <dbReference type="ARBA" id="ARBA00023303"/>
    </source>
</evidence>
<dbReference type="Proteomes" id="UP000682733">
    <property type="component" value="Unassembled WGS sequence"/>
</dbReference>
<evidence type="ECO:0000256" key="13">
    <source>
        <dbReference type="ARBA" id="ARBA00062687"/>
    </source>
</evidence>
<dbReference type="InterPro" id="IPR040445">
    <property type="entry name" value="Kir_TM"/>
</dbReference>
<dbReference type="InterPro" id="IPR041647">
    <property type="entry name" value="IRK_C"/>
</dbReference>
<comment type="similarity">
    <text evidence="12">Belongs to the inward rectifier-type potassium channel (TC 1.A.2.1) family. KCNJ9 subfamily.</text>
</comment>
<feature type="transmembrane region" description="Helical" evidence="19">
    <location>
        <begin position="63"/>
        <end position="89"/>
    </location>
</feature>
<evidence type="ECO:0000256" key="3">
    <source>
        <dbReference type="ARBA" id="ARBA00022538"/>
    </source>
</evidence>
<keyword evidence="8 17" id="KW-0406">Ion transport</keyword>
<dbReference type="GO" id="GO:1990573">
    <property type="term" value="P:potassium ion import across plasma membrane"/>
    <property type="evidence" value="ECO:0007669"/>
    <property type="project" value="TreeGrafter"/>
</dbReference>
<reference evidence="22" key="1">
    <citation type="submission" date="2021-02" db="EMBL/GenBank/DDBJ databases">
        <authorList>
            <person name="Nowell W R."/>
        </authorList>
    </citation>
    <scope>NUCLEOTIDE SEQUENCE</scope>
</reference>
<dbReference type="EMBL" id="CAJNOK010003880">
    <property type="protein sequence ID" value="CAF0918074.1"/>
    <property type="molecule type" value="Genomic_DNA"/>
</dbReference>
<dbReference type="Gene3D" id="1.10.287.70">
    <property type="match status" value="1"/>
</dbReference>
<evidence type="ECO:0000256" key="4">
    <source>
        <dbReference type="ARBA" id="ARBA00022692"/>
    </source>
</evidence>
<evidence type="ECO:0000313" key="23">
    <source>
        <dbReference type="EMBL" id="CAF3695971.1"/>
    </source>
</evidence>
<keyword evidence="6 17" id="KW-0630">Potassium</keyword>
<evidence type="ECO:0000313" key="24">
    <source>
        <dbReference type="Proteomes" id="UP000677228"/>
    </source>
</evidence>
<evidence type="ECO:0000313" key="22">
    <source>
        <dbReference type="EMBL" id="CAF0918074.1"/>
    </source>
</evidence>
<protein>
    <recommendedName>
        <fullName evidence="14">G protein-activated inward rectifier potassium channel 3</fullName>
    </recommendedName>
    <alternativeName>
        <fullName evidence="16">Inward rectifier K(+) channel Kir3.3</fullName>
    </alternativeName>
    <alternativeName>
        <fullName evidence="15">Potassium channel, inwardly rectifying subfamily J member 9</fullName>
    </alternativeName>
</protein>
<dbReference type="FunFam" id="1.10.287.70:FF:000019">
    <property type="entry name" value="G protein-activated inward rectifier potassium channel 1"/>
    <property type="match status" value="1"/>
</dbReference>
<evidence type="ECO:0000256" key="15">
    <source>
        <dbReference type="ARBA" id="ARBA00076077"/>
    </source>
</evidence>
<comment type="subcellular location">
    <subcellularLocation>
        <location evidence="1 17">Membrane</location>
        <topology evidence="1 17">Multi-pass membrane protein</topology>
    </subcellularLocation>
</comment>
<dbReference type="GO" id="GO:0005886">
    <property type="term" value="C:plasma membrane"/>
    <property type="evidence" value="ECO:0007669"/>
    <property type="project" value="TreeGrafter"/>
</dbReference>
<dbReference type="PANTHER" id="PTHR11767">
    <property type="entry name" value="INWARD RECTIFIER POTASSIUM CHANNEL"/>
    <property type="match status" value="1"/>
</dbReference>
<keyword evidence="5 17" id="KW-0851">Voltage-gated channel</keyword>
<feature type="non-terminal residue" evidence="22">
    <location>
        <position position="1"/>
    </location>
</feature>
<organism evidence="22 24">
    <name type="scientific">Didymodactylos carnosus</name>
    <dbReference type="NCBI Taxonomy" id="1234261"/>
    <lineage>
        <taxon>Eukaryota</taxon>
        <taxon>Metazoa</taxon>
        <taxon>Spiralia</taxon>
        <taxon>Gnathifera</taxon>
        <taxon>Rotifera</taxon>
        <taxon>Eurotatoria</taxon>
        <taxon>Bdelloidea</taxon>
        <taxon>Philodinida</taxon>
        <taxon>Philodinidae</taxon>
        <taxon>Didymodactylos</taxon>
    </lineage>
</organism>
<dbReference type="InterPro" id="IPR016449">
    <property type="entry name" value="K_chnl_inward-rec_Kir"/>
</dbReference>
<proteinExistence type="inferred from homology"/>
<comment type="subunit">
    <text evidence="13">Associates with KCNJ3/GIRK1 to form a G-protein-activated heteromultimer pore-forming unit. Interacts (via PDZ-binding motif) with SNX27 (via PDZ domain); the interaction is required when endocytosed to prevent degradation in lysosomes and promote recycling to the plasma membrane.</text>
</comment>
<keyword evidence="9 19" id="KW-0472">Membrane</keyword>
<evidence type="ECO:0000256" key="11">
    <source>
        <dbReference type="ARBA" id="ARBA00034430"/>
    </source>
</evidence>
<dbReference type="InterPro" id="IPR013518">
    <property type="entry name" value="K_chnl_inward-rec_Kir_cyto"/>
</dbReference>
<evidence type="ECO:0000256" key="8">
    <source>
        <dbReference type="ARBA" id="ARBA00023065"/>
    </source>
</evidence>
<dbReference type="GO" id="GO:0034765">
    <property type="term" value="P:regulation of monoatomic ion transmembrane transport"/>
    <property type="evidence" value="ECO:0007669"/>
    <property type="project" value="TreeGrafter"/>
</dbReference>
<feature type="transmembrane region" description="Helical" evidence="19">
    <location>
        <begin position="101"/>
        <end position="121"/>
    </location>
</feature>
<evidence type="ECO:0000256" key="17">
    <source>
        <dbReference type="RuleBase" id="RU003822"/>
    </source>
</evidence>
<dbReference type="PIRSF" id="PIRSF005465">
    <property type="entry name" value="GIRK_kir"/>
    <property type="match status" value="1"/>
</dbReference>
<evidence type="ECO:0000256" key="5">
    <source>
        <dbReference type="ARBA" id="ARBA00022882"/>
    </source>
</evidence>
<dbReference type="SUPFAM" id="SSF81296">
    <property type="entry name" value="E set domains"/>
    <property type="match status" value="1"/>
</dbReference>
<dbReference type="PANTHER" id="PTHR11767:SF102">
    <property type="entry name" value="INWARDLY RECTIFYING POTASSIUM CHANNEL 1, ISOFORM F"/>
    <property type="match status" value="1"/>
</dbReference>
<keyword evidence="2 17" id="KW-0813">Transport</keyword>
<dbReference type="Pfam" id="PF17655">
    <property type="entry name" value="IRK_C"/>
    <property type="match status" value="1"/>
</dbReference>
<feature type="compositionally biased region" description="Polar residues" evidence="18">
    <location>
        <begin position="1"/>
        <end position="17"/>
    </location>
</feature>
<feature type="region of interest" description="Disordered" evidence="18">
    <location>
        <begin position="1"/>
        <end position="22"/>
    </location>
</feature>
<accession>A0A8S2DK73</accession>
<comment type="catalytic activity">
    <reaction evidence="11">
        <text>K(+)(in) = K(+)(out)</text>
        <dbReference type="Rhea" id="RHEA:29463"/>
        <dbReference type="ChEBI" id="CHEBI:29103"/>
    </reaction>
</comment>
<evidence type="ECO:0000256" key="12">
    <source>
        <dbReference type="ARBA" id="ARBA00061604"/>
    </source>
</evidence>
<evidence type="ECO:0000256" key="19">
    <source>
        <dbReference type="SAM" id="Phobius"/>
    </source>
</evidence>
<evidence type="ECO:0000256" key="7">
    <source>
        <dbReference type="ARBA" id="ARBA00022989"/>
    </source>
</evidence>
<evidence type="ECO:0000256" key="9">
    <source>
        <dbReference type="ARBA" id="ARBA00023136"/>
    </source>
</evidence>
<feature type="domain" description="Potassium channel inwardly rectifying transmembrane" evidence="20">
    <location>
        <begin position="29"/>
        <end position="170"/>
    </location>
</feature>
<comment type="caution">
    <text evidence="22">The sequence shown here is derived from an EMBL/GenBank/DDBJ whole genome shotgun (WGS) entry which is preliminary data.</text>
</comment>
<dbReference type="EMBL" id="CAJOBA010003881">
    <property type="protein sequence ID" value="CAF3695971.1"/>
    <property type="molecule type" value="Genomic_DNA"/>
</dbReference>
<gene>
    <name evidence="22" type="ORF">OVA965_LOCUS10472</name>
    <name evidence="23" type="ORF">TMI583_LOCUS10467</name>
</gene>
<evidence type="ECO:0000259" key="21">
    <source>
        <dbReference type="Pfam" id="PF17655"/>
    </source>
</evidence>
<dbReference type="SUPFAM" id="SSF81324">
    <property type="entry name" value="Voltage-gated potassium channels"/>
    <property type="match status" value="1"/>
</dbReference>
<sequence>FGESTLNDGKSSLLDRQSTNKDTQKRLLSKNGEVNIVGYNIEQRSRQYLADLFTTLIDLPWPWTLILFIMSFISSWLIFAVIWYMVLAVHGDLRGHNLQKLNYSSCIVGAHSFAGVILFSIETQQTIGYGTRSINENCHFAIFLVMIQSSVGLMIQSFIVGLVFMKISRPRLRAETLLWSRKAVVCVRDGQLSFQCRVGDMRRSHIVEAHVRMYLIKKRVTQEGETIPTETYDMNVGYDNGTDRLFLIRPLTIDHVIDERSPLWTLRKNDLTKERFEVVVILEGIVEATGMTTQAKTSYIPSEIEWGHRFERLVIFHKGSGQYRVDYSKFNLTYPIEMTSYSAKEVKEQTEA</sequence>
<name>A0A8S2DK73_9BILA</name>
<dbReference type="GO" id="GO:0034702">
    <property type="term" value="C:monoatomic ion channel complex"/>
    <property type="evidence" value="ECO:0007669"/>
    <property type="project" value="UniProtKB-KW"/>
</dbReference>
<evidence type="ECO:0000256" key="6">
    <source>
        <dbReference type="ARBA" id="ARBA00022958"/>
    </source>
</evidence>
<evidence type="ECO:0000256" key="14">
    <source>
        <dbReference type="ARBA" id="ARBA00072191"/>
    </source>
</evidence>
<dbReference type="InterPro" id="IPR014756">
    <property type="entry name" value="Ig_E-set"/>
</dbReference>
<keyword evidence="7 19" id="KW-1133">Transmembrane helix</keyword>
<feature type="transmembrane region" description="Helical" evidence="19">
    <location>
        <begin position="141"/>
        <end position="164"/>
    </location>
</feature>
<keyword evidence="3 17" id="KW-0633">Potassium transport</keyword>
<dbReference type="PRINTS" id="PR01320">
    <property type="entry name" value="KIRCHANNEL"/>
</dbReference>
<evidence type="ECO:0000256" key="1">
    <source>
        <dbReference type="ARBA" id="ARBA00004141"/>
    </source>
</evidence>
<dbReference type="GO" id="GO:0005242">
    <property type="term" value="F:inward rectifier potassium channel activity"/>
    <property type="evidence" value="ECO:0007669"/>
    <property type="project" value="InterPro"/>
</dbReference>
<dbReference type="AlphaFoldDB" id="A0A8S2DK73"/>
<evidence type="ECO:0000259" key="20">
    <source>
        <dbReference type="Pfam" id="PF01007"/>
    </source>
</evidence>
<dbReference type="Pfam" id="PF01007">
    <property type="entry name" value="IRK"/>
    <property type="match status" value="1"/>
</dbReference>
<dbReference type="FunFam" id="2.60.40.1400:FF:000001">
    <property type="entry name" value="G protein-activated inward rectifier potassium channel 2"/>
    <property type="match status" value="1"/>
</dbReference>
<evidence type="ECO:0000256" key="2">
    <source>
        <dbReference type="ARBA" id="ARBA00022448"/>
    </source>
</evidence>
<dbReference type="Gene3D" id="2.60.40.1400">
    <property type="entry name" value="G protein-activated inward rectifier potassium channel 1"/>
    <property type="match status" value="1"/>
</dbReference>
<keyword evidence="4 17" id="KW-0812">Transmembrane</keyword>
<dbReference type="Proteomes" id="UP000677228">
    <property type="component" value="Unassembled WGS sequence"/>
</dbReference>
<evidence type="ECO:0000256" key="16">
    <source>
        <dbReference type="ARBA" id="ARBA00081071"/>
    </source>
</evidence>
<keyword evidence="10 17" id="KW-0407">Ion channel</keyword>
<evidence type="ECO:0000256" key="18">
    <source>
        <dbReference type="SAM" id="MobiDB-lite"/>
    </source>
</evidence>